<protein>
    <submittedName>
        <fullName evidence="9">MDR family MFS transporter</fullName>
    </submittedName>
</protein>
<dbReference type="Gene3D" id="1.20.1250.20">
    <property type="entry name" value="MFS general substrate transporter like domains"/>
    <property type="match status" value="1"/>
</dbReference>
<feature type="transmembrane region" description="Helical" evidence="7">
    <location>
        <begin position="203"/>
        <end position="221"/>
    </location>
</feature>
<dbReference type="InterPro" id="IPR036259">
    <property type="entry name" value="MFS_trans_sf"/>
</dbReference>
<comment type="subcellular location">
    <subcellularLocation>
        <location evidence="1">Cell membrane</location>
        <topology evidence="1">Multi-pass membrane protein</topology>
    </subcellularLocation>
</comment>
<feature type="transmembrane region" description="Helical" evidence="7">
    <location>
        <begin position="145"/>
        <end position="164"/>
    </location>
</feature>
<feature type="transmembrane region" description="Helical" evidence="7">
    <location>
        <begin position="334"/>
        <end position="355"/>
    </location>
</feature>
<dbReference type="NCBIfam" id="TIGR00711">
    <property type="entry name" value="efflux_EmrB"/>
    <property type="match status" value="1"/>
</dbReference>
<dbReference type="Pfam" id="PF07690">
    <property type="entry name" value="MFS_1"/>
    <property type="match status" value="1"/>
</dbReference>
<feature type="transmembrane region" description="Helical" evidence="7">
    <location>
        <begin position="77"/>
        <end position="102"/>
    </location>
</feature>
<sequence length="576" mass="59218">MAERFAARGTQATHPIAGMTGAMGTPVNAVSLVAHPGAALRPTGATAAGTAAGATAAGARDLPSGRQPAPPHSSRRVAVIFTGLMLSVLLAALDQTIVATALPTIVGDLNGLEHLSWVVTAYILAATIGLPIYGKLGDLFGRKSIFIFAIVVFLLGSVLSGLAQNMGQLIGFRALQGVGGGGLMIGAQAILGDLVSPRDRGKYMGLIGAAFGLASVCGPLLGGWITDAWSWRWVFYINLPIGAVALAVVVSSLHLPKPQGPRPRLDYAGAALLALASAALIMLTTWAGTTYTWSSPQILALAAGTLAAGAAFVRVEMKAAEPIMPLGLFRNRNFLLPVLVGISVGIAMFSTISYLPTFLQMVNRATATESGLMMLPMMGGLLLTSIGTGQLISHTGKYKIYPILGCAVIIAGLVLLSRISDTTPYVFTAAGMLVMGLGIGMLMQNLVLIVQNSVPARDMGAAISATNYYRQIGASFGIALFGSIFIHRLGNEIAAAPAGTGGSGAVLGGDINSLSPAMLRGLPAPVQDFVASAFGHALPPIFLLSVPVVAVALVLCLFIRETPLSTSVRTAATEEA</sequence>
<dbReference type="Proteomes" id="UP001448858">
    <property type="component" value="Chromosome"/>
</dbReference>
<evidence type="ECO:0000313" key="10">
    <source>
        <dbReference type="Proteomes" id="UP001448858"/>
    </source>
</evidence>
<gene>
    <name evidence="9" type="ORF">AAE021_04650</name>
</gene>
<feature type="transmembrane region" description="Helical" evidence="7">
    <location>
        <begin position="114"/>
        <end position="133"/>
    </location>
</feature>
<dbReference type="InterPro" id="IPR011701">
    <property type="entry name" value="MFS"/>
</dbReference>
<feature type="transmembrane region" description="Helical" evidence="7">
    <location>
        <begin position="233"/>
        <end position="255"/>
    </location>
</feature>
<name>A0ABZ2ZZP2_9MICC</name>
<accession>A0ABZ2ZZP2</accession>
<dbReference type="PANTHER" id="PTHR23501">
    <property type="entry name" value="MAJOR FACILITATOR SUPERFAMILY"/>
    <property type="match status" value="1"/>
</dbReference>
<evidence type="ECO:0000256" key="1">
    <source>
        <dbReference type="ARBA" id="ARBA00004651"/>
    </source>
</evidence>
<feature type="transmembrane region" description="Helical" evidence="7">
    <location>
        <begin position="537"/>
        <end position="559"/>
    </location>
</feature>
<evidence type="ECO:0000256" key="6">
    <source>
        <dbReference type="ARBA" id="ARBA00023136"/>
    </source>
</evidence>
<feature type="transmembrane region" description="Helical" evidence="7">
    <location>
        <begin position="400"/>
        <end position="419"/>
    </location>
</feature>
<feature type="transmembrane region" description="Helical" evidence="7">
    <location>
        <begin position="425"/>
        <end position="448"/>
    </location>
</feature>
<keyword evidence="4 7" id="KW-0812">Transmembrane</keyword>
<keyword evidence="2" id="KW-0813">Transport</keyword>
<keyword evidence="10" id="KW-1185">Reference proteome</keyword>
<keyword evidence="3" id="KW-1003">Cell membrane</keyword>
<dbReference type="PRINTS" id="PR01036">
    <property type="entry name" value="TCRTETB"/>
</dbReference>
<dbReference type="EMBL" id="CP151657">
    <property type="protein sequence ID" value="WZP16861.1"/>
    <property type="molecule type" value="Genomic_DNA"/>
</dbReference>
<dbReference type="PANTHER" id="PTHR23501:SF197">
    <property type="entry name" value="COMD"/>
    <property type="match status" value="1"/>
</dbReference>
<feature type="transmembrane region" description="Helical" evidence="7">
    <location>
        <begin position="293"/>
        <end position="313"/>
    </location>
</feature>
<evidence type="ECO:0000256" key="7">
    <source>
        <dbReference type="SAM" id="Phobius"/>
    </source>
</evidence>
<evidence type="ECO:0000256" key="2">
    <source>
        <dbReference type="ARBA" id="ARBA00022448"/>
    </source>
</evidence>
<dbReference type="InterPro" id="IPR004638">
    <property type="entry name" value="EmrB-like"/>
</dbReference>
<organism evidence="9 10">
    <name type="scientific">Arthrobacter citreus</name>
    <dbReference type="NCBI Taxonomy" id="1670"/>
    <lineage>
        <taxon>Bacteria</taxon>
        <taxon>Bacillati</taxon>
        <taxon>Actinomycetota</taxon>
        <taxon>Actinomycetes</taxon>
        <taxon>Micrococcales</taxon>
        <taxon>Micrococcaceae</taxon>
        <taxon>Arthrobacter</taxon>
    </lineage>
</organism>
<keyword evidence="6 7" id="KW-0472">Membrane</keyword>
<feature type="transmembrane region" description="Helical" evidence="7">
    <location>
        <begin position="375"/>
        <end position="393"/>
    </location>
</feature>
<proteinExistence type="predicted"/>
<evidence type="ECO:0000256" key="3">
    <source>
        <dbReference type="ARBA" id="ARBA00022475"/>
    </source>
</evidence>
<feature type="transmembrane region" description="Helical" evidence="7">
    <location>
        <begin position="468"/>
        <end position="486"/>
    </location>
</feature>
<evidence type="ECO:0000256" key="5">
    <source>
        <dbReference type="ARBA" id="ARBA00022989"/>
    </source>
</evidence>
<dbReference type="SUPFAM" id="SSF103473">
    <property type="entry name" value="MFS general substrate transporter"/>
    <property type="match status" value="1"/>
</dbReference>
<evidence type="ECO:0000259" key="8">
    <source>
        <dbReference type="PROSITE" id="PS50850"/>
    </source>
</evidence>
<dbReference type="Gene3D" id="1.20.1720.10">
    <property type="entry name" value="Multidrug resistance protein D"/>
    <property type="match status" value="1"/>
</dbReference>
<reference evidence="9 10" key="1">
    <citation type="submission" date="2024-04" db="EMBL/GenBank/DDBJ databases">
        <title>Arthrobacter sp. from Plains bison fecal sample.</title>
        <authorList>
            <person name="Ruzzini A."/>
        </authorList>
    </citation>
    <scope>NUCLEOTIDE SEQUENCE [LARGE SCALE GENOMIC DNA]</scope>
    <source>
        <strain evidence="9 10">EINP1</strain>
    </source>
</reference>
<feature type="transmembrane region" description="Helical" evidence="7">
    <location>
        <begin position="267"/>
        <end position="287"/>
    </location>
</feature>
<dbReference type="CDD" id="cd17502">
    <property type="entry name" value="MFS_Azr1_MDR_like"/>
    <property type="match status" value="1"/>
</dbReference>
<keyword evidence="5 7" id="KW-1133">Transmembrane helix</keyword>
<dbReference type="InterPro" id="IPR020846">
    <property type="entry name" value="MFS_dom"/>
</dbReference>
<dbReference type="RefSeq" id="WP_342024458.1">
    <property type="nucleotide sequence ID" value="NZ_CP151657.1"/>
</dbReference>
<evidence type="ECO:0000256" key="4">
    <source>
        <dbReference type="ARBA" id="ARBA00022692"/>
    </source>
</evidence>
<feature type="transmembrane region" description="Helical" evidence="7">
    <location>
        <begin position="170"/>
        <end position="191"/>
    </location>
</feature>
<dbReference type="PROSITE" id="PS50850">
    <property type="entry name" value="MFS"/>
    <property type="match status" value="1"/>
</dbReference>
<evidence type="ECO:0000313" key="9">
    <source>
        <dbReference type="EMBL" id="WZP16861.1"/>
    </source>
</evidence>
<feature type="domain" description="Major facilitator superfamily (MFS) profile" evidence="8">
    <location>
        <begin position="80"/>
        <end position="564"/>
    </location>
</feature>